<keyword evidence="1" id="KW-1015">Disulfide bond</keyword>
<dbReference type="PRINTS" id="PR00722">
    <property type="entry name" value="CHYMOTRYPSIN"/>
</dbReference>
<evidence type="ECO:0000259" key="2">
    <source>
        <dbReference type="PROSITE" id="PS50240"/>
    </source>
</evidence>
<dbReference type="Gene3D" id="2.40.10.10">
    <property type="entry name" value="Trypsin-like serine proteases"/>
    <property type="match status" value="2"/>
</dbReference>
<dbReference type="EMBL" id="OB792774">
    <property type="protein sequence ID" value="CAD7424300.1"/>
    <property type="molecule type" value="Genomic_DNA"/>
</dbReference>
<name>A0A7R9DYU6_9NEOP</name>
<dbReference type="PROSITE" id="PS50240">
    <property type="entry name" value="TRYPSIN_DOM"/>
    <property type="match status" value="1"/>
</dbReference>
<dbReference type="AlphaFoldDB" id="A0A7R9DYU6"/>
<evidence type="ECO:0000256" key="1">
    <source>
        <dbReference type="ARBA" id="ARBA00023157"/>
    </source>
</evidence>
<protein>
    <recommendedName>
        <fullName evidence="2">Peptidase S1 domain-containing protein</fullName>
    </recommendedName>
</protein>
<dbReference type="SMART" id="SM00020">
    <property type="entry name" value="Tryp_SPc"/>
    <property type="match status" value="1"/>
</dbReference>
<dbReference type="InterPro" id="IPR043504">
    <property type="entry name" value="Peptidase_S1_PA_chymotrypsin"/>
</dbReference>
<dbReference type="InterPro" id="IPR001254">
    <property type="entry name" value="Trypsin_dom"/>
</dbReference>
<dbReference type="CDD" id="cd00190">
    <property type="entry name" value="Tryp_SPc"/>
    <property type="match status" value="1"/>
</dbReference>
<gene>
    <name evidence="3" type="ORF">TMSB3V08_LOCUS1257</name>
</gene>
<dbReference type="GO" id="GO:0004252">
    <property type="term" value="F:serine-type endopeptidase activity"/>
    <property type="evidence" value="ECO:0007669"/>
    <property type="project" value="InterPro"/>
</dbReference>
<dbReference type="FunFam" id="2.40.10.10:FF:000068">
    <property type="entry name" value="transmembrane protease serine 2"/>
    <property type="match status" value="1"/>
</dbReference>
<proteinExistence type="predicted"/>
<evidence type="ECO:0000313" key="3">
    <source>
        <dbReference type="EMBL" id="CAD7424300.1"/>
    </source>
</evidence>
<feature type="domain" description="Peptidase S1" evidence="2">
    <location>
        <begin position="4"/>
        <end position="228"/>
    </location>
</feature>
<dbReference type="GO" id="GO:0006508">
    <property type="term" value="P:proteolysis"/>
    <property type="evidence" value="ECO:0007669"/>
    <property type="project" value="InterPro"/>
</dbReference>
<dbReference type="SUPFAM" id="SSF50494">
    <property type="entry name" value="Trypsin-like serine proteases"/>
    <property type="match status" value="1"/>
</dbReference>
<reference evidence="3" key="1">
    <citation type="submission" date="2020-11" db="EMBL/GenBank/DDBJ databases">
        <authorList>
            <person name="Tran Van P."/>
        </authorList>
    </citation>
    <scope>NUCLEOTIDE SEQUENCE</scope>
</reference>
<accession>A0A7R9DYU6</accession>
<dbReference type="InterPro" id="IPR009003">
    <property type="entry name" value="Peptidase_S1_PA"/>
</dbReference>
<sequence length="251" mass="27259">MTRVGQGDVSCDPRYLGLKVSLRRGGNHICGGALISRRLVVTAAYCVYSLVPYDLTVVSGTSKLTSLTQISSVGRIVWHENYTVKNNKRINDIALLELTEDLPFDGVNLSSLVLKNETTADNSSCLITGWGFYGNTSSVSSVMNYFGVFTTVCDAFEDYEDMEPEMLCAGNQLSGDMSCQGDVGGPMMCDDYLVGITSYGGYLCSDSTYPGVYTNVSNYLSWIIDNSSSSLTSNTSLIVTLLVAASMWKFH</sequence>
<dbReference type="PANTHER" id="PTHR24252:SF7">
    <property type="entry name" value="HYALIN"/>
    <property type="match status" value="1"/>
</dbReference>
<organism evidence="3">
    <name type="scientific">Timema monikensis</name>
    <dbReference type="NCBI Taxonomy" id="170555"/>
    <lineage>
        <taxon>Eukaryota</taxon>
        <taxon>Metazoa</taxon>
        <taxon>Ecdysozoa</taxon>
        <taxon>Arthropoda</taxon>
        <taxon>Hexapoda</taxon>
        <taxon>Insecta</taxon>
        <taxon>Pterygota</taxon>
        <taxon>Neoptera</taxon>
        <taxon>Polyneoptera</taxon>
        <taxon>Phasmatodea</taxon>
        <taxon>Timematodea</taxon>
        <taxon>Timematoidea</taxon>
        <taxon>Timematidae</taxon>
        <taxon>Timema</taxon>
    </lineage>
</organism>
<dbReference type="InterPro" id="IPR001314">
    <property type="entry name" value="Peptidase_S1A"/>
</dbReference>
<dbReference type="PANTHER" id="PTHR24252">
    <property type="entry name" value="ACROSIN-RELATED"/>
    <property type="match status" value="1"/>
</dbReference>
<dbReference type="Pfam" id="PF00089">
    <property type="entry name" value="Trypsin"/>
    <property type="match status" value="1"/>
</dbReference>